<reference evidence="2 3" key="1">
    <citation type="submission" date="2020-07" db="EMBL/GenBank/DDBJ databases">
        <title>Organ Donor 1.</title>
        <authorList>
            <person name="Marsh A.J."/>
            <person name="Azcarate-Peril M.A."/>
        </authorList>
    </citation>
    <scope>NUCLEOTIDE SEQUENCE [LARGE SCALE GENOMIC DNA]</scope>
    <source>
        <strain evidence="2 3">AMC0717</strain>
    </source>
</reference>
<name>A0A1I5S0N7_9FIRM</name>
<dbReference type="Proteomes" id="UP000586254">
    <property type="component" value="Unassembled WGS sequence"/>
</dbReference>
<dbReference type="EMBL" id="JACCKS010000020">
    <property type="protein sequence ID" value="NZA39451.1"/>
    <property type="molecule type" value="Genomic_DNA"/>
</dbReference>
<evidence type="ECO:0000313" key="3">
    <source>
        <dbReference type="Proteomes" id="UP000586254"/>
    </source>
</evidence>
<dbReference type="RefSeq" id="WP_090415304.1">
    <property type="nucleotide sequence ID" value="NZ_DBGDOQ010000011.1"/>
</dbReference>
<evidence type="ECO:0000313" key="2">
    <source>
        <dbReference type="EMBL" id="NZA39451.1"/>
    </source>
</evidence>
<dbReference type="Pfam" id="PF10026">
    <property type="entry name" value="DUF2268"/>
    <property type="match status" value="1"/>
</dbReference>
<dbReference type="AlphaFoldDB" id="A0A1I5S0N7"/>
<sequence length="303" mass="33966">MKINAIYSGKIYEKMMNASDGKRDDLYRYEMMKPFEYKWACINVPIKAARKGGYDVVMASEMMGLFPPERVDHSQKEAVEWLKEESLWSASEAAIKKSLDCFVKAGIELPVQEYFFTLLLANPDNPYTQMSEGYCGDGGIPGYILGSLVPSETTVARMPAALAHECNHNVRFQFQKWRPDITLAEMMVSEGLAENFAAALYGEKAIGPWVTKTDASVLEEVIKPKIVEAFDVTGFDGITPWLYGDEIAEIQHFFPVGMPYCAGYACGYHMIRHYLKKTGVPIAEATLKPAAEIMAECSDFWGH</sequence>
<feature type="domain" description="DUF2268" evidence="1">
    <location>
        <begin position="88"/>
        <end position="294"/>
    </location>
</feature>
<organism evidence="2 3">
    <name type="scientific">Eubacterium callanderi</name>
    <dbReference type="NCBI Taxonomy" id="53442"/>
    <lineage>
        <taxon>Bacteria</taxon>
        <taxon>Bacillati</taxon>
        <taxon>Bacillota</taxon>
        <taxon>Clostridia</taxon>
        <taxon>Eubacteriales</taxon>
        <taxon>Eubacteriaceae</taxon>
        <taxon>Eubacterium</taxon>
    </lineage>
</organism>
<gene>
    <name evidence="2" type="ORF">H0N91_15280</name>
</gene>
<proteinExistence type="predicted"/>
<dbReference type="InterPro" id="IPR018728">
    <property type="entry name" value="DUF2268"/>
</dbReference>
<accession>A0A1I5S0N7</accession>
<comment type="caution">
    <text evidence="2">The sequence shown here is derived from an EMBL/GenBank/DDBJ whole genome shotgun (WGS) entry which is preliminary data.</text>
</comment>
<evidence type="ECO:0000259" key="1">
    <source>
        <dbReference type="Pfam" id="PF10026"/>
    </source>
</evidence>
<protein>
    <submittedName>
        <fullName evidence="2">DUF2268 domain-containing protein</fullName>
    </submittedName>
</protein>